<reference evidence="1" key="2">
    <citation type="journal article" date="2023" name="IMA Fungus">
        <title>Comparative genomic study of the Penicillium genus elucidates a diverse pangenome and 15 lateral gene transfer events.</title>
        <authorList>
            <person name="Petersen C."/>
            <person name="Sorensen T."/>
            <person name="Nielsen M.R."/>
            <person name="Sondergaard T.E."/>
            <person name="Sorensen J.L."/>
            <person name="Fitzpatrick D.A."/>
            <person name="Frisvad J.C."/>
            <person name="Nielsen K.L."/>
        </authorList>
    </citation>
    <scope>NUCLEOTIDE SEQUENCE</scope>
    <source>
        <strain evidence="1">IBT 20477</strain>
    </source>
</reference>
<keyword evidence="2" id="KW-1185">Reference proteome</keyword>
<name>A0A9W9MB55_9EURO</name>
<dbReference type="AlphaFoldDB" id="A0A9W9MB55"/>
<evidence type="ECO:0000313" key="1">
    <source>
        <dbReference type="EMBL" id="KAJ5196601.1"/>
    </source>
</evidence>
<protein>
    <submittedName>
        <fullName evidence="1">Phosphotransferase family protein</fullName>
    </submittedName>
</protein>
<organism evidence="1 2">
    <name type="scientific">Penicillium cf. viridicatum</name>
    <dbReference type="NCBI Taxonomy" id="2972119"/>
    <lineage>
        <taxon>Eukaryota</taxon>
        <taxon>Fungi</taxon>
        <taxon>Dikarya</taxon>
        <taxon>Ascomycota</taxon>
        <taxon>Pezizomycotina</taxon>
        <taxon>Eurotiomycetes</taxon>
        <taxon>Eurotiomycetidae</taxon>
        <taxon>Eurotiales</taxon>
        <taxon>Aspergillaceae</taxon>
        <taxon>Penicillium</taxon>
    </lineage>
</organism>
<dbReference type="Proteomes" id="UP001150942">
    <property type="component" value="Unassembled WGS sequence"/>
</dbReference>
<comment type="caution">
    <text evidence="1">The sequence shown here is derived from an EMBL/GenBank/DDBJ whole genome shotgun (WGS) entry which is preliminary data.</text>
</comment>
<accession>A0A9W9MB55</accession>
<evidence type="ECO:0000313" key="2">
    <source>
        <dbReference type="Proteomes" id="UP001150942"/>
    </source>
</evidence>
<sequence length="135" mass="15492">MEYINHEMNLSKALNIPELGTEGRPRFDPNVDIGKLEILYEQFADVLLELNKISLPRIGSLEQTDDSTYEVTRRPLSIHMNELVRLGILPRSKLSGNTFNSSTFYFEFLAKLHIEHLKHQHNDAVDSPIDCNPNT</sequence>
<reference evidence="1" key="1">
    <citation type="submission" date="2022-11" db="EMBL/GenBank/DDBJ databases">
        <authorList>
            <person name="Petersen C."/>
        </authorList>
    </citation>
    <scope>NUCLEOTIDE SEQUENCE</scope>
    <source>
        <strain evidence="1">IBT 20477</strain>
    </source>
</reference>
<dbReference type="OrthoDB" id="5412996at2759"/>
<proteinExistence type="predicted"/>
<dbReference type="EMBL" id="JAPQKQ010000005">
    <property type="protein sequence ID" value="KAJ5196601.1"/>
    <property type="molecule type" value="Genomic_DNA"/>
</dbReference>
<gene>
    <name evidence="1" type="ORF">N7449_007080</name>
</gene>